<protein>
    <recommendedName>
        <fullName evidence="8">RNA polymerase ECF-type sigma factor</fullName>
    </recommendedName>
</protein>
<feature type="domain" description="RNA polymerase sigma factor 70 region 4 type 2" evidence="6">
    <location>
        <begin position="116"/>
        <end position="168"/>
    </location>
</feature>
<evidence type="ECO:0008006" key="8">
    <source>
        <dbReference type="Google" id="ProtNLM"/>
    </source>
</evidence>
<dbReference type="PANTHER" id="PTHR43133">
    <property type="entry name" value="RNA POLYMERASE ECF-TYPE SIGMA FACTO"/>
    <property type="match status" value="1"/>
</dbReference>
<gene>
    <name evidence="7" type="ORF">MNBD_CHLOROFLEXI01-1527</name>
</gene>
<dbReference type="InterPro" id="IPR014284">
    <property type="entry name" value="RNA_pol_sigma-70_dom"/>
</dbReference>
<dbReference type="InterPro" id="IPR007627">
    <property type="entry name" value="RNA_pol_sigma70_r2"/>
</dbReference>
<comment type="similarity">
    <text evidence="1">Belongs to the sigma-70 factor family. ECF subfamily.</text>
</comment>
<evidence type="ECO:0000256" key="2">
    <source>
        <dbReference type="ARBA" id="ARBA00023015"/>
    </source>
</evidence>
<dbReference type="CDD" id="cd06171">
    <property type="entry name" value="Sigma70_r4"/>
    <property type="match status" value="1"/>
</dbReference>
<name>A0A3B0VI71_9ZZZZ</name>
<dbReference type="InterPro" id="IPR039425">
    <property type="entry name" value="RNA_pol_sigma-70-like"/>
</dbReference>
<keyword evidence="3" id="KW-0731">Sigma factor</keyword>
<organism evidence="7">
    <name type="scientific">hydrothermal vent metagenome</name>
    <dbReference type="NCBI Taxonomy" id="652676"/>
    <lineage>
        <taxon>unclassified sequences</taxon>
        <taxon>metagenomes</taxon>
        <taxon>ecological metagenomes</taxon>
    </lineage>
</organism>
<dbReference type="SUPFAM" id="SSF88946">
    <property type="entry name" value="Sigma2 domain of RNA polymerase sigma factors"/>
    <property type="match status" value="1"/>
</dbReference>
<dbReference type="GO" id="GO:0003677">
    <property type="term" value="F:DNA binding"/>
    <property type="evidence" value="ECO:0007669"/>
    <property type="project" value="InterPro"/>
</dbReference>
<dbReference type="NCBIfam" id="TIGR02937">
    <property type="entry name" value="sigma70-ECF"/>
    <property type="match status" value="1"/>
</dbReference>
<dbReference type="SUPFAM" id="SSF88659">
    <property type="entry name" value="Sigma3 and sigma4 domains of RNA polymerase sigma factors"/>
    <property type="match status" value="1"/>
</dbReference>
<accession>A0A3B0VI71</accession>
<dbReference type="InterPro" id="IPR013324">
    <property type="entry name" value="RNA_pol_sigma_r3/r4-like"/>
</dbReference>
<dbReference type="EMBL" id="UOEU01000207">
    <property type="protein sequence ID" value="VAW31374.1"/>
    <property type="molecule type" value="Genomic_DNA"/>
</dbReference>
<dbReference type="Pfam" id="PF08281">
    <property type="entry name" value="Sigma70_r4_2"/>
    <property type="match status" value="1"/>
</dbReference>
<evidence type="ECO:0000259" key="6">
    <source>
        <dbReference type="Pfam" id="PF08281"/>
    </source>
</evidence>
<reference evidence="7" key="1">
    <citation type="submission" date="2018-06" db="EMBL/GenBank/DDBJ databases">
        <authorList>
            <person name="Zhirakovskaya E."/>
        </authorList>
    </citation>
    <scope>NUCLEOTIDE SEQUENCE</scope>
</reference>
<dbReference type="GO" id="GO:0006352">
    <property type="term" value="P:DNA-templated transcription initiation"/>
    <property type="evidence" value="ECO:0007669"/>
    <property type="project" value="InterPro"/>
</dbReference>
<feature type="domain" description="RNA polymerase sigma-70 region 2" evidence="5">
    <location>
        <begin position="22"/>
        <end position="90"/>
    </location>
</feature>
<evidence type="ECO:0000256" key="1">
    <source>
        <dbReference type="ARBA" id="ARBA00010641"/>
    </source>
</evidence>
<dbReference type="Pfam" id="PF04542">
    <property type="entry name" value="Sigma70_r2"/>
    <property type="match status" value="1"/>
</dbReference>
<proteinExistence type="inferred from homology"/>
<dbReference type="InterPro" id="IPR013249">
    <property type="entry name" value="RNA_pol_sigma70_r4_t2"/>
</dbReference>
<evidence type="ECO:0000256" key="3">
    <source>
        <dbReference type="ARBA" id="ARBA00023082"/>
    </source>
</evidence>
<dbReference type="AlphaFoldDB" id="A0A3B0VI71"/>
<dbReference type="Gene3D" id="1.10.10.10">
    <property type="entry name" value="Winged helix-like DNA-binding domain superfamily/Winged helix DNA-binding domain"/>
    <property type="match status" value="1"/>
</dbReference>
<sequence length="189" mass="22152">MLDNDKQLVEQAQNDPAAFAALYDRYVDRIFVYAQRLMQDEAAAQDVTAVTFEKALRHIQRYQWQGSSFAAWLYRIARNEAMSKLRRQKWLSPKQWFGQTELRITETAVQKREAKQTLHHALARLRPKERDIIVLRYFDGFSSETVAQILNCSTNNVYVRLHRALARLRAELEADQPLPGEVKPYVQQE</sequence>
<evidence type="ECO:0000313" key="7">
    <source>
        <dbReference type="EMBL" id="VAW31374.1"/>
    </source>
</evidence>
<dbReference type="Gene3D" id="1.10.1740.10">
    <property type="match status" value="1"/>
</dbReference>
<evidence type="ECO:0000259" key="5">
    <source>
        <dbReference type="Pfam" id="PF04542"/>
    </source>
</evidence>
<dbReference type="GO" id="GO:0016987">
    <property type="term" value="F:sigma factor activity"/>
    <property type="evidence" value="ECO:0007669"/>
    <property type="project" value="UniProtKB-KW"/>
</dbReference>
<dbReference type="InterPro" id="IPR036388">
    <property type="entry name" value="WH-like_DNA-bd_sf"/>
</dbReference>
<dbReference type="InterPro" id="IPR013325">
    <property type="entry name" value="RNA_pol_sigma_r2"/>
</dbReference>
<evidence type="ECO:0000256" key="4">
    <source>
        <dbReference type="ARBA" id="ARBA00023163"/>
    </source>
</evidence>
<keyword evidence="2" id="KW-0805">Transcription regulation</keyword>
<dbReference type="PANTHER" id="PTHR43133:SF51">
    <property type="entry name" value="RNA POLYMERASE SIGMA FACTOR"/>
    <property type="match status" value="1"/>
</dbReference>
<keyword evidence="4" id="KW-0804">Transcription</keyword>